<dbReference type="CDD" id="cd09557">
    <property type="entry name" value="SAM_Smaug"/>
    <property type="match status" value="1"/>
</dbReference>
<dbReference type="PANTHER" id="PTHR12515">
    <property type="entry name" value="STERILE ALPHA MOTIF DOMAIN CONTAINING PROTEIN 4-RELATED"/>
    <property type="match status" value="1"/>
</dbReference>
<dbReference type="SUPFAM" id="SSF47769">
    <property type="entry name" value="SAM/Pointed domain"/>
    <property type="match status" value="1"/>
</dbReference>
<dbReference type="InterPro" id="IPR016024">
    <property type="entry name" value="ARM-type_fold"/>
</dbReference>
<dbReference type="Pfam" id="PF26034">
    <property type="entry name" value="PHAT_SMAUG"/>
    <property type="match status" value="1"/>
</dbReference>
<keyword evidence="8" id="KW-0810">Translation regulation</keyword>
<dbReference type="EMBL" id="JADBJN010000002">
    <property type="protein sequence ID" value="KAG5678182.1"/>
    <property type="molecule type" value="Genomic_DNA"/>
</dbReference>
<dbReference type="InterPro" id="IPR001660">
    <property type="entry name" value="SAM"/>
</dbReference>
<protein>
    <recommendedName>
        <fullName evidence="3">Protein Smaug</fullName>
    </recommendedName>
</protein>
<dbReference type="Pfam" id="PF00536">
    <property type="entry name" value="SAM_1"/>
    <property type="match status" value="1"/>
</dbReference>
<keyword evidence="4" id="KW-0217">Developmental protein</keyword>
<keyword evidence="5" id="KW-0963">Cytoplasm</keyword>
<evidence type="ECO:0000313" key="12">
    <source>
        <dbReference type="Proteomes" id="UP001107558"/>
    </source>
</evidence>
<dbReference type="InterPro" id="IPR037634">
    <property type="entry name" value="Smaug_SAM"/>
</dbReference>
<dbReference type="InterPro" id="IPR058599">
    <property type="entry name" value="PHAT_Smg/ZCCHC2-like"/>
</dbReference>
<evidence type="ECO:0000256" key="4">
    <source>
        <dbReference type="ARBA" id="ARBA00022473"/>
    </source>
</evidence>
<dbReference type="PANTHER" id="PTHR12515:SF5">
    <property type="entry name" value="PROTEIN SMAUG"/>
    <property type="match status" value="1"/>
</dbReference>
<accession>A0A9J6C958</accession>
<keyword evidence="6" id="KW-0678">Repressor</keyword>
<evidence type="ECO:0000259" key="10">
    <source>
        <dbReference type="SMART" id="SM00454"/>
    </source>
</evidence>
<dbReference type="Gene3D" id="1.10.150.50">
    <property type="entry name" value="Transcription Factor, Ets-1"/>
    <property type="match status" value="1"/>
</dbReference>
<evidence type="ECO:0000256" key="6">
    <source>
        <dbReference type="ARBA" id="ARBA00022491"/>
    </source>
</evidence>
<dbReference type="Proteomes" id="UP001107558">
    <property type="component" value="Chromosome 2"/>
</dbReference>
<comment type="caution">
    <text evidence="11">The sequence shown here is derived from an EMBL/GenBank/DDBJ whole genome shotgun (WGS) entry which is preliminary data.</text>
</comment>
<evidence type="ECO:0000256" key="2">
    <source>
        <dbReference type="ARBA" id="ARBA00008232"/>
    </source>
</evidence>
<dbReference type="AlphaFoldDB" id="A0A9J6C958"/>
<dbReference type="InterPro" id="IPR013761">
    <property type="entry name" value="SAM/pointed_sf"/>
</dbReference>
<evidence type="ECO:0000256" key="5">
    <source>
        <dbReference type="ARBA" id="ARBA00022490"/>
    </source>
</evidence>
<dbReference type="GO" id="GO:0006355">
    <property type="term" value="P:regulation of DNA-templated transcription"/>
    <property type="evidence" value="ECO:0007669"/>
    <property type="project" value="InterPro"/>
</dbReference>
<reference evidence="11" key="1">
    <citation type="submission" date="2021-03" db="EMBL/GenBank/DDBJ databases">
        <title>Chromosome level genome of the anhydrobiotic midge Polypedilum vanderplanki.</title>
        <authorList>
            <person name="Yoshida Y."/>
            <person name="Kikawada T."/>
            <person name="Gusev O."/>
        </authorList>
    </citation>
    <scope>NUCLEOTIDE SEQUENCE</scope>
    <source>
        <strain evidence="11">NIAS01</strain>
        <tissue evidence="11">Whole body or cell culture</tissue>
    </source>
</reference>
<evidence type="ECO:0000256" key="3">
    <source>
        <dbReference type="ARBA" id="ARBA00018651"/>
    </source>
</evidence>
<keyword evidence="12" id="KW-1185">Reference proteome</keyword>
<feature type="domain" description="SAM" evidence="10">
    <location>
        <begin position="475"/>
        <end position="538"/>
    </location>
</feature>
<comment type="subcellular location">
    <subcellularLocation>
        <location evidence="1">Cytoplasm</location>
    </subcellularLocation>
</comment>
<evidence type="ECO:0000256" key="8">
    <source>
        <dbReference type="ARBA" id="ARBA00022845"/>
    </source>
</evidence>
<dbReference type="InterPro" id="IPR050897">
    <property type="entry name" value="SMAUG/VTS1_RNA-bind"/>
</dbReference>
<dbReference type="GO" id="GO:0003729">
    <property type="term" value="F:mRNA binding"/>
    <property type="evidence" value="ECO:0007669"/>
    <property type="project" value="TreeGrafter"/>
</dbReference>
<gene>
    <name evidence="11" type="ORF">PVAND_007875</name>
</gene>
<dbReference type="GO" id="GO:0000289">
    <property type="term" value="P:nuclear-transcribed mRNA poly(A) tail shortening"/>
    <property type="evidence" value="ECO:0007669"/>
    <property type="project" value="TreeGrafter"/>
</dbReference>
<organism evidence="11 12">
    <name type="scientific">Polypedilum vanderplanki</name>
    <name type="common">Sleeping chironomid midge</name>
    <dbReference type="NCBI Taxonomy" id="319348"/>
    <lineage>
        <taxon>Eukaryota</taxon>
        <taxon>Metazoa</taxon>
        <taxon>Ecdysozoa</taxon>
        <taxon>Arthropoda</taxon>
        <taxon>Hexapoda</taxon>
        <taxon>Insecta</taxon>
        <taxon>Pterygota</taxon>
        <taxon>Neoptera</taxon>
        <taxon>Endopterygota</taxon>
        <taxon>Diptera</taxon>
        <taxon>Nematocera</taxon>
        <taxon>Chironomoidea</taxon>
        <taxon>Chironomidae</taxon>
        <taxon>Chironominae</taxon>
        <taxon>Polypedilum</taxon>
        <taxon>Polypedilum</taxon>
    </lineage>
</organism>
<keyword evidence="9" id="KW-0694">RNA-binding</keyword>
<evidence type="ECO:0000256" key="7">
    <source>
        <dbReference type="ARBA" id="ARBA00022553"/>
    </source>
</evidence>
<dbReference type="Pfam" id="PF09246">
    <property type="entry name" value="PHAT"/>
    <property type="match status" value="1"/>
</dbReference>
<dbReference type="GO" id="GO:0030371">
    <property type="term" value="F:translation repressor activity"/>
    <property type="evidence" value="ECO:0007669"/>
    <property type="project" value="InterPro"/>
</dbReference>
<proteinExistence type="inferred from homology"/>
<dbReference type="GO" id="GO:0000932">
    <property type="term" value="C:P-body"/>
    <property type="evidence" value="ECO:0007669"/>
    <property type="project" value="TreeGrafter"/>
</dbReference>
<sequence length="843" mass="95842">MKFSTNSSEHNSNTLFYEQVQHITNIYEQWNDCERTVVAYALFKRLPFANLKFLVHSIDHHLKQTALVPKQFGLLEEAANATSFLNKLIHKYNSLVNYSSNVDNIDSSSSDQELSGSESVKSLENDLVSKYNNKEEILQDLLMYLPLLRSNNEEGKKVYMQFLPVLIDDSIKHNMPIELVQQLLSYLLIHPVIKFEDRKPLNQWLQKLQDHLAMSFTNSIGNTLNFLPSDNASSFMSTGSSISSASSSSSASSTTWPTTVPQIQTINNSNNDLFKIKRNDQDFFDIRNFQITQDFCDDLNQTKYPLPIGNNNASQNNLNSSKSTTNASIFDTTDEHHISFSKNGTEVELFENDFLDISKAGNQNTLTVNAPMSASNDYLTVPNFYNDRLYEMYGLSGLSDGFSDDGNNTIKTRRSNSLTTPIASGGDFTSSSSAENLANLQKPRSFSLSMESSRNALMSSGSETRLDKMNFNNNSHHIGMNHIPVWLKSLRLHKYQWLFTNMSYEQMMDITEEYLENLGVTKGARHKLVLCIQKLADRMIVLKQIEKELMDGTRSLKSALDEMMNIVVTPMKPINSVPCDEDVATQLMKTIDSAFQIVQSIKYISNTDEESVNIFLWVLDKALHHEAFIQQIPHLKEYKGKLQRLKMMFTSKGFNSGSNSNLSKGNMKMRWPKTKMNNSNIPDNQKNRKNSLSYFNNMTYQNNGGNMQFSNFGNLTNFQRSASREKLNQFSMMQQQHHMQFNQQNVPSYRHSLNNLMPFNVQQQQQNRRNSSCGTDRITISNASMPSQFGSSEKILNEQGLNKSTSPILMNMSSSATILPPTTSDINSRLESLCRQMTEQAIN</sequence>
<dbReference type="InterPro" id="IPR015327">
    <property type="entry name" value="PHAT_dom"/>
</dbReference>
<comment type="similarity">
    <text evidence="2">Belongs to the SMAUG family.</text>
</comment>
<dbReference type="Gene3D" id="1.25.40.170">
    <property type="entry name" value="Smaug, PHAT domain"/>
    <property type="match status" value="1"/>
</dbReference>
<evidence type="ECO:0000313" key="11">
    <source>
        <dbReference type="EMBL" id="KAG5678182.1"/>
    </source>
</evidence>
<dbReference type="OrthoDB" id="2155283at2759"/>
<dbReference type="SUPFAM" id="SSF48371">
    <property type="entry name" value="ARM repeat"/>
    <property type="match status" value="1"/>
</dbReference>
<evidence type="ECO:0000256" key="1">
    <source>
        <dbReference type="ARBA" id="ARBA00004496"/>
    </source>
</evidence>
<dbReference type="SMART" id="SM00454">
    <property type="entry name" value="SAM"/>
    <property type="match status" value="1"/>
</dbReference>
<name>A0A9J6C958_POLVA</name>
<keyword evidence="7" id="KW-0597">Phosphoprotein</keyword>
<evidence type="ECO:0000256" key="9">
    <source>
        <dbReference type="ARBA" id="ARBA00022884"/>
    </source>
</evidence>
<dbReference type="InterPro" id="IPR037093">
    <property type="entry name" value="PHAT_dom_sf"/>
</dbReference>